<dbReference type="InterPro" id="IPR011322">
    <property type="entry name" value="N-reg_PII-like_a/b"/>
</dbReference>
<name>I7KGC7_9LACO</name>
<evidence type="ECO:0000313" key="2">
    <source>
        <dbReference type="Proteomes" id="UP000009320"/>
    </source>
</evidence>
<gene>
    <name evidence="1" type="ORF">BN55_06245</name>
</gene>
<dbReference type="Pfam" id="PF06153">
    <property type="entry name" value="CdAMP_rec"/>
    <property type="match status" value="1"/>
</dbReference>
<dbReference type="Gene3D" id="3.30.70.120">
    <property type="match status" value="1"/>
</dbReference>
<dbReference type="AlphaFoldDB" id="I7KGC7"/>
<evidence type="ECO:0008006" key="3">
    <source>
        <dbReference type="Google" id="ProtNLM"/>
    </source>
</evidence>
<organism evidence="1 2">
    <name type="scientific">Lactobacillus hominis DSM 23910 = CRBIP 24.179</name>
    <dbReference type="NCBI Taxonomy" id="1423758"/>
    <lineage>
        <taxon>Bacteria</taxon>
        <taxon>Bacillati</taxon>
        <taxon>Bacillota</taxon>
        <taxon>Bacilli</taxon>
        <taxon>Lactobacillales</taxon>
        <taxon>Lactobacillaceae</taxon>
        <taxon>Lactobacillus</taxon>
    </lineage>
</organism>
<dbReference type="EMBL" id="CAKE01000002">
    <property type="protein sequence ID" value="CCI81155.1"/>
    <property type="molecule type" value="Genomic_DNA"/>
</dbReference>
<dbReference type="eggNOG" id="COG3870">
    <property type="taxonomic scope" value="Bacteria"/>
</dbReference>
<dbReference type="GeneID" id="82846432"/>
<protein>
    <recommendedName>
        <fullName evidence="3">Nitrogen regulatory protein P-II</fullName>
    </recommendedName>
</protein>
<dbReference type="RefSeq" id="WP_008469800.1">
    <property type="nucleotide sequence ID" value="NZ_AYZP01000003.1"/>
</dbReference>
<evidence type="ECO:0000313" key="1">
    <source>
        <dbReference type="EMBL" id="CCI81155.1"/>
    </source>
</evidence>
<reference evidence="1 2" key="1">
    <citation type="submission" date="2012-06" db="EMBL/GenBank/DDBJ databases">
        <title>Draft Genome Sequence of Lactobacillus hominis Strain CRBIP 24.179T, isolated from human intestine.</title>
        <authorList>
            <person name="Cousin S."/>
            <person name="Ma L."/>
            <person name="Bizet C."/>
            <person name="Loux V."/>
            <person name="Bouchier C."/>
            <person name="Clermont D."/>
            <person name="Creno S."/>
        </authorList>
    </citation>
    <scope>NUCLEOTIDE SEQUENCE [LARGE SCALE GENOMIC DNA]</scope>
    <source>
        <strain evidence="2">CRBIP 24.179T</strain>
    </source>
</reference>
<sequence length="109" mass="11800">MKLILAIVQDKDASALAREFVQKGVRATKLATSGGFLREGNTTFIIGIDDEKVDDVISIIKKSSHTREQYVSPNMNMDAAGTSMISQPVKVTVGGATVFVLPVEAFEHF</sequence>
<dbReference type="PANTHER" id="PTHR38456">
    <property type="entry name" value="CYCLIC DI-AMP RECEPTOR A"/>
    <property type="match status" value="1"/>
</dbReference>
<dbReference type="Proteomes" id="UP000009320">
    <property type="component" value="Unassembled WGS sequence"/>
</dbReference>
<dbReference type="InterPro" id="IPR015867">
    <property type="entry name" value="N-reg_PII/ATP_PRibTrfase_C"/>
</dbReference>
<dbReference type="PANTHER" id="PTHR38456:SF1">
    <property type="entry name" value="CYCLIC DI-AMP RECEPTOR A"/>
    <property type="match status" value="1"/>
</dbReference>
<dbReference type="PATRIC" id="fig|1423758.3.peg.1426"/>
<comment type="caution">
    <text evidence="1">The sequence shown here is derived from an EMBL/GenBank/DDBJ whole genome shotgun (WGS) entry which is preliminary data.</text>
</comment>
<dbReference type="SUPFAM" id="SSF54913">
    <property type="entry name" value="GlnB-like"/>
    <property type="match status" value="1"/>
</dbReference>
<dbReference type="OrthoDB" id="9794275at2"/>
<dbReference type="STRING" id="1423758.FC41_GL001410"/>
<dbReference type="InterPro" id="IPR010375">
    <property type="entry name" value="CdAMP_rec"/>
</dbReference>
<keyword evidence="2" id="KW-1185">Reference proteome</keyword>
<accession>I7KGC7</accession>
<proteinExistence type="predicted"/>